<accession>A0AAV0XLY3</accession>
<protein>
    <submittedName>
        <fullName evidence="1">Uncharacterized protein</fullName>
    </submittedName>
</protein>
<dbReference type="AlphaFoldDB" id="A0AAV0XLY3"/>
<evidence type="ECO:0000313" key="2">
    <source>
        <dbReference type="Proteomes" id="UP001160148"/>
    </source>
</evidence>
<dbReference type="Proteomes" id="UP001160148">
    <property type="component" value="Unassembled WGS sequence"/>
</dbReference>
<organism evidence="1 2">
    <name type="scientific">Macrosiphum euphorbiae</name>
    <name type="common">potato aphid</name>
    <dbReference type="NCBI Taxonomy" id="13131"/>
    <lineage>
        <taxon>Eukaryota</taxon>
        <taxon>Metazoa</taxon>
        <taxon>Ecdysozoa</taxon>
        <taxon>Arthropoda</taxon>
        <taxon>Hexapoda</taxon>
        <taxon>Insecta</taxon>
        <taxon>Pterygota</taxon>
        <taxon>Neoptera</taxon>
        <taxon>Paraneoptera</taxon>
        <taxon>Hemiptera</taxon>
        <taxon>Sternorrhyncha</taxon>
        <taxon>Aphidomorpha</taxon>
        <taxon>Aphidoidea</taxon>
        <taxon>Aphididae</taxon>
        <taxon>Macrosiphini</taxon>
        <taxon>Macrosiphum</taxon>
    </lineage>
</organism>
<reference evidence="1 2" key="1">
    <citation type="submission" date="2023-01" db="EMBL/GenBank/DDBJ databases">
        <authorList>
            <person name="Whitehead M."/>
        </authorList>
    </citation>
    <scope>NUCLEOTIDE SEQUENCE [LARGE SCALE GENOMIC DNA]</scope>
</reference>
<comment type="caution">
    <text evidence="1">The sequence shown here is derived from an EMBL/GenBank/DDBJ whole genome shotgun (WGS) entry which is preliminary data.</text>
</comment>
<proteinExistence type="predicted"/>
<name>A0AAV0XLY3_9HEMI</name>
<keyword evidence="2" id="KW-1185">Reference proteome</keyword>
<dbReference type="EMBL" id="CARXXK010000018">
    <property type="protein sequence ID" value="CAI6369694.1"/>
    <property type="molecule type" value="Genomic_DNA"/>
</dbReference>
<evidence type="ECO:0000313" key="1">
    <source>
        <dbReference type="EMBL" id="CAI6369694.1"/>
    </source>
</evidence>
<gene>
    <name evidence="1" type="ORF">MEUPH1_LOCUS23902</name>
</gene>
<sequence>MRSRGCQLAAAVPENHEMVRHPNMCEQPGGNLGLTEDHRVLRNSDNIKVPIQIQVKHIEIKYDKKYTVLTKYDFLANNEDRNERLDLPENESIL</sequence>